<reference evidence="1 2" key="2">
    <citation type="journal article" date="2019" name="Int. J. Syst. Evol. Microbiol.">
        <title>Anaerobacillus isosaccharinicus sp. nov., an alkaliphilic bacterium which degrades isosaccharinic acid.</title>
        <authorList>
            <person name="Bassil N.M."/>
            <person name="Lloyd J.R."/>
        </authorList>
    </citation>
    <scope>NUCLEOTIDE SEQUENCE [LARGE SCALE GENOMIC DNA]</scope>
    <source>
        <strain evidence="1 2">NB2006</strain>
    </source>
</reference>
<evidence type="ECO:0000313" key="2">
    <source>
        <dbReference type="Proteomes" id="UP000180175"/>
    </source>
</evidence>
<dbReference type="AlphaFoldDB" id="A0A7S7R9K9"/>
<gene>
    <name evidence="1" type="ORF">AWH56_014455</name>
</gene>
<dbReference type="EMBL" id="CP063356">
    <property type="protein sequence ID" value="QOY33949.1"/>
    <property type="molecule type" value="Genomic_DNA"/>
</dbReference>
<accession>A0A7S7R9K9</accession>
<protein>
    <submittedName>
        <fullName evidence="1">Uncharacterized protein</fullName>
    </submittedName>
</protein>
<proteinExistence type="predicted"/>
<dbReference type="RefSeq" id="WP_169824290.1">
    <property type="nucleotide sequence ID" value="NZ_CP063356.2"/>
</dbReference>
<name>A0A7S7R9K9_9BACI</name>
<reference evidence="1 2" key="1">
    <citation type="journal article" date="2017" name="Genome Announc.">
        <title>Draft Genome Sequences of Four Alkaliphilic Bacteria Belonging to the Anaerobacillus Genus.</title>
        <authorList>
            <person name="Bassil N.M."/>
            <person name="Lloyd J.R."/>
        </authorList>
    </citation>
    <scope>NUCLEOTIDE SEQUENCE [LARGE SCALE GENOMIC DNA]</scope>
    <source>
        <strain evidence="1 2">NB2006</strain>
    </source>
</reference>
<sequence>MKQEALKLAAEIIRVDLIRDELLEELIVLEGNDAYEILRKVQNNH</sequence>
<dbReference type="KEGG" id="aia:AWH56_014455"/>
<organism evidence="1 2">
    <name type="scientific">Anaerobacillus isosaccharinicus</name>
    <dbReference type="NCBI Taxonomy" id="1532552"/>
    <lineage>
        <taxon>Bacteria</taxon>
        <taxon>Bacillati</taxon>
        <taxon>Bacillota</taxon>
        <taxon>Bacilli</taxon>
        <taxon>Bacillales</taxon>
        <taxon>Bacillaceae</taxon>
        <taxon>Anaerobacillus</taxon>
    </lineage>
</organism>
<dbReference type="Proteomes" id="UP000180175">
    <property type="component" value="Chromosome"/>
</dbReference>
<keyword evidence="2" id="KW-1185">Reference proteome</keyword>
<evidence type="ECO:0000313" key="1">
    <source>
        <dbReference type="EMBL" id="QOY33949.1"/>
    </source>
</evidence>